<feature type="region of interest" description="Disordered" evidence="1">
    <location>
        <begin position="112"/>
        <end position="135"/>
    </location>
</feature>
<name>A0ABQ5RW69_9CHLO</name>
<dbReference type="EMBL" id="BSDZ01000011">
    <property type="protein sequence ID" value="GLI61775.1"/>
    <property type="molecule type" value="Genomic_DNA"/>
</dbReference>
<dbReference type="SUPFAM" id="SSF82199">
    <property type="entry name" value="SET domain"/>
    <property type="match status" value="1"/>
</dbReference>
<comment type="caution">
    <text evidence="3">The sequence shown here is derived from an EMBL/GenBank/DDBJ whole genome shotgun (WGS) entry which is preliminary data.</text>
</comment>
<accession>A0ABQ5RW69</accession>
<gene>
    <name evidence="3" type="ORF">VaNZ11_004244</name>
</gene>
<dbReference type="InterPro" id="IPR001214">
    <property type="entry name" value="SET_dom"/>
</dbReference>
<evidence type="ECO:0000256" key="1">
    <source>
        <dbReference type="SAM" id="MobiDB-lite"/>
    </source>
</evidence>
<protein>
    <recommendedName>
        <fullName evidence="2">SET domain-containing protein</fullName>
    </recommendedName>
</protein>
<sequence length="894" mass="92080">MLAIRACGGFKPGCSRRSAARSCPGLTARHNSHNCANRHHTGARNHCPCHCRRPTTNNSDINTGHRHNSSNNDNADSLSPAGLAHVPASFILPRRPAGSGLSIRAGAGGLAGSCGGQRSDATPDDGAGATAPRRDRCRYPQLRPGVEDTLWSVLKLQSVLAALQCNGTWTSMGSASVGADSDVEGNGGSSGSSRCRRQRQNASGATAAKAAAVQAVSMAARALATVLTNALEVALHPPFAAGLIGASRAAGAGGAVVTARPLDFPLAMYRSSCRLNHSCRPTAAYHFRRGGQISVRLIADLDAGAEVTVSYIDLALPRSRRCAQLRDKYGFECCCERCCSSDSGAPIAVAADGEKSGTTPPASTVLDADQLLSACGTGPLPGPDEPENAGGSNREGLDRVSEPVVKAEVGGRQVVRCIQHSGNGMMCAEGGGADADCSITLQSPYASPPPCKEEERDIEQEHMEGAAGHGDAVSAAIATTTAALAAAEAGLSLEQRLQLLVRDCGDRLLQEKSTSPSDGQLTAEPIYATLIHSLDELLAEAQVQVAVEAEALTAPLEPTAPWKPIGIAGAGAAPLRGGTRGLAFHPQHAACLDAYTLLASAARRSARVATAAAATAAITTPGAYEARARSHQQAQDGARALVGGDDPTHGTVEATVEVRGGGQINDDGASPRVVVPTEVGVVGWWMRAVCASLAGAAAAERLLEADPALLQLAASSWSDAASTVCEMLAALFDTAAATECFRPTAIAVATTATTGSAPDVGVSGTCALLDRVWNPIPRATRQPAQPAPGRSGRPTGAAAAGIKSDIRAAASAVTENGSQSACSRGGDHDSDGSDGAQARSRVTWTRGALVAAVRAALTVERSALMERCPPKQYSFTQSRLREERHHGYHRHYHR</sequence>
<dbReference type="Proteomes" id="UP001165090">
    <property type="component" value="Unassembled WGS sequence"/>
</dbReference>
<proteinExistence type="predicted"/>
<dbReference type="PANTHER" id="PTHR12197">
    <property type="entry name" value="HISTONE-LYSINE N-METHYLTRANSFERASE SMYD"/>
    <property type="match status" value="1"/>
</dbReference>
<feature type="domain" description="SET" evidence="2">
    <location>
        <begin position="273"/>
        <end position="311"/>
    </location>
</feature>
<dbReference type="Pfam" id="PF00856">
    <property type="entry name" value="SET"/>
    <property type="match status" value="1"/>
</dbReference>
<feature type="region of interest" description="Disordered" evidence="1">
    <location>
        <begin position="375"/>
        <end position="399"/>
    </location>
</feature>
<dbReference type="InterPro" id="IPR050869">
    <property type="entry name" value="H3K4_H4K5_MeTrfase"/>
</dbReference>
<evidence type="ECO:0000313" key="4">
    <source>
        <dbReference type="Proteomes" id="UP001165090"/>
    </source>
</evidence>
<dbReference type="Gene3D" id="2.170.270.10">
    <property type="entry name" value="SET domain"/>
    <property type="match status" value="1"/>
</dbReference>
<evidence type="ECO:0000259" key="2">
    <source>
        <dbReference type="Pfam" id="PF00856"/>
    </source>
</evidence>
<dbReference type="CDD" id="cd20071">
    <property type="entry name" value="SET_SMYD"/>
    <property type="match status" value="1"/>
</dbReference>
<feature type="compositionally biased region" description="Polar residues" evidence="1">
    <location>
        <begin position="813"/>
        <end position="822"/>
    </location>
</feature>
<feature type="compositionally biased region" description="Low complexity" evidence="1">
    <location>
        <begin position="69"/>
        <end position="79"/>
    </location>
</feature>
<feature type="non-terminal residue" evidence="3">
    <location>
        <position position="894"/>
    </location>
</feature>
<evidence type="ECO:0000313" key="3">
    <source>
        <dbReference type="EMBL" id="GLI61775.1"/>
    </source>
</evidence>
<feature type="compositionally biased region" description="Low complexity" evidence="1">
    <location>
        <begin position="778"/>
        <end position="790"/>
    </location>
</feature>
<feature type="region of interest" description="Disordered" evidence="1">
    <location>
        <begin position="778"/>
        <end position="839"/>
    </location>
</feature>
<dbReference type="PANTHER" id="PTHR12197:SF251">
    <property type="entry name" value="EG:BACR7C10.4 PROTEIN"/>
    <property type="match status" value="1"/>
</dbReference>
<reference evidence="3 4" key="1">
    <citation type="journal article" date="2023" name="IScience">
        <title>Expanded male sex-determining region conserved during the evolution of homothallism in the green alga Volvox.</title>
        <authorList>
            <person name="Yamamoto K."/>
            <person name="Matsuzaki R."/>
            <person name="Mahakham W."/>
            <person name="Heman W."/>
            <person name="Sekimoto H."/>
            <person name="Kawachi M."/>
            <person name="Minakuchi Y."/>
            <person name="Toyoda A."/>
            <person name="Nozaki H."/>
        </authorList>
    </citation>
    <scope>NUCLEOTIDE SEQUENCE [LARGE SCALE GENOMIC DNA]</scope>
    <source>
        <strain evidence="3 4">NIES-4468</strain>
    </source>
</reference>
<keyword evidence="4" id="KW-1185">Reference proteome</keyword>
<feature type="region of interest" description="Disordered" evidence="1">
    <location>
        <begin position="176"/>
        <end position="201"/>
    </location>
</feature>
<feature type="region of interest" description="Disordered" evidence="1">
    <location>
        <begin position="60"/>
        <end position="80"/>
    </location>
</feature>
<dbReference type="InterPro" id="IPR046341">
    <property type="entry name" value="SET_dom_sf"/>
</dbReference>
<organism evidence="3 4">
    <name type="scientific">Volvox africanus</name>
    <dbReference type="NCBI Taxonomy" id="51714"/>
    <lineage>
        <taxon>Eukaryota</taxon>
        <taxon>Viridiplantae</taxon>
        <taxon>Chlorophyta</taxon>
        <taxon>core chlorophytes</taxon>
        <taxon>Chlorophyceae</taxon>
        <taxon>CS clade</taxon>
        <taxon>Chlamydomonadales</taxon>
        <taxon>Volvocaceae</taxon>
        <taxon>Volvox</taxon>
    </lineage>
</organism>